<organism evidence="2 3">
    <name type="scientific">Kutzneria viridogrisea</name>
    <dbReference type="NCBI Taxonomy" id="47990"/>
    <lineage>
        <taxon>Bacteria</taxon>
        <taxon>Bacillati</taxon>
        <taxon>Actinomycetota</taxon>
        <taxon>Actinomycetes</taxon>
        <taxon>Pseudonocardiales</taxon>
        <taxon>Pseudonocardiaceae</taxon>
        <taxon>Kutzneria</taxon>
    </lineage>
</organism>
<dbReference type="RefSeq" id="WP_035968305.1">
    <property type="nucleotide sequence ID" value="NZ_BAAABQ010000084.1"/>
</dbReference>
<feature type="transmembrane region" description="Helical" evidence="1">
    <location>
        <begin position="83"/>
        <end position="104"/>
    </location>
</feature>
<dbReference type="EMBL" id="JACJID010000002">
    <property type="protein sequence ID" value="MBA8925207.1"/>
    <property type="molecule type" value="Genomic_DNA"/>
</dbReference>
<name>A0ABR6BES8_9PSEU</name>
<comment type="caution">
    <text evidence="2">The sequence shown here is derived from an EMBL/GenBank/DDBJ whole genome shotgun (WGS) entry which is preliminary data.</text>
</comment>
<keyword evidence="3" id="KW-1185">Reference proteome</keyword>
<feature type="transmembrane region" description="Helical" evidence="1">
    <location>
        <begin position="58"/>
        <end position="76"/>
    </location>
</feature>
<accession>A0ABR6BES8</accession>
<evidence type="ECO:0000313" key="3">
    <source>
        <dbReference type="Proteomes" id="UP000517916"/>
    </source>
</evidence>
<gene>
    <name evidence="2" type="ORF">BC739_002406</name>
</gene>
<keyword evidence="1" id="KW-0472">Membrane</keyword>
<dbReference type="Proteomes" id="UP000517916">
    <property type="component" value="Unassembled WGS sequence"/>
</dbReference>
<feature type="transmembrane region" description="Helical" evidence="1">
    <location>
        <begin position="116"/>
        <end position="136"/>
    </location>
</feature>
<evidence type="ECO:0000313" key="2">
    <source>
        <dbReference type="EMBL" id="MBA8925207.1"/>
    </source>
</evidence>
<proteinExistence type="predicted"/>
<keyword evidence="1" id="KW-1133">Transmembrane helix</keyword>
<evidence type="ECO:0000256" key="1">
    <source>
        <dbReference type="SAM" id="Phobius"/>
    </source>
</evidence>
<protein>
    <submittedName>
        <fullName evidence="2">Biotin transporter BioY</fullName>
    </submittedName>
</protein>
<feature type="transmembrane region" description="Helical" evidence="1">
    <location>
        <begin position="20"/>
        <end position="38"/>
    </location>
</feature>
<sequence length="150" mass="15689">MTMRRTAPLRRIDPGARAMVVAVCVLVLLVAALLPWVAGTSGWQVLFNPSAGIGMVPRLFAVCALLFGVLAGGLALTSRLWALAWISSAGCGFATITGLLAIWSQQSSASHQPGPGPGIGLLLAAVTVLVLTVQWVKITFNRQADPADRD</sequence>
<keyword evidence="1" id="KW-0812">Transmembrane</keyword>
<reference evidence="2 3" key="1">
    <citation type="submission" date="2020-08" db="EMBL/GenBank/DDBJ databases">
        <title>Genomic Encyclopedia of Archaeal and Bacterial Type Strains, Phase II (KMG-II): from individual species to whole genera.</title>
        <authorList>
            <person name="Goeker M."/>
        </authorList>
    </citation>
    <scope>NUCLEOTIDE SEQUENCE [LARGE SCALE GENOMIC DNA]</scope>
    <source>
        <strain evidence="2 3">DSM 43850</strain>
    </source>
</reference>